<feature type="coiled-coil region" evidence="1">
    <location>
        <begin position="788"/>
        <end position="815"/>
    </location>
</feature>
<protein>
    <recommendedName>
        <fullName evidence="3">Mei2-like C-terminal RNA recognition motif domain-containing protein</fullName>
    </recommendedName>
</protein>
<dbReference type="Proteomes" id="UP001178507">
    <property type="component" value="Unassembled WGS sequence"/>
</dbReference>
<reference evidence="4" key="1">
    <citation type="submission" date="2023-08" db="EMBL/GenBank/DDBJ databases">
        <authorList>
            <person name="Chen Y."/>
            <person name="Shah S."/>
            <person name="Dougan E. K."/>
            <person name="Thang M."/>
            <person name="Chan C."/>
        </authorList>
    </citation>
    <scope>NUCLEOTIDE SEQUENCE</scope>
</reference>
<proteinExistence type="predicted"/>
<accession>A0AA36NGU8</accession>
<evidence type="ECO:0000256" key="2">
    <source>
        <dbReference type="SAM" id="MobiDB-lite"/>
    </source>
</evidence>
<comment type="caution">
    <text evidence="4">The sequence shown here is derived from an EMBL/GenBank/DDBJ whole genome shotgun (WGS) entry which is preliminary data.</text>
</comment>
<organism evidence="4 5">
    <name type="scientific">Effrenium voratum</name>
    <dbReference type="NCBI Taxonomy" id="2562239"/>
    <lineage>
        <taxon>Eukaryota</taxon>
        <taxon>Sar</taxon>
        <taxon>Alveolata</taxon>
        <taxon>Dinophyceae</taxon>
        <taxon>Suessiales</taxon>
        <taxon>Symbiodiniaceae</taxon>
        <taxon>Effrenium</taxon>
    </lineage>
</organism>
<keyword evidence="1" id="KW-0175">Coiled coil</keyword>
<dbReference type="EMBL" id="CAUJNA010003615">
    <property type="protein sequence ID" value="CAJ1406054.1"/>
    <property type="molecule type" value="Genomic_DNA"/>
</dbReference>
<evidence type="ECO:0000313" key="5">
    <source>
        <dbReference type="Proteomes" id="UP001178507"/>
    </source>
</evidence>
<sequence>MLAKEASCHSTDSCRDACGASTSHEGRLIEKTGQAEKAMREEEARLAEKARRAEKVRLAEEARRAEEARLAEEARRAEKARLAEEARQAEEARLAEEARRAEEARLAEEARRAEEARLAEEARQAEEARLAEEARRAEEARLAEEARRAEEVRLAEEARRAEEARLAEEARRAEKARLAEEARQAEEARLAEEARRAEEARLAEEARRAEEARLAEEARQAEEARLAEEARRAEEARLAEEARRAEEARLAEKARQAEEARLAEEARQAEEARLAEEARQAEEARLAEEARRAEEARLAEEARRAEEARLAEEAMRAEEARLAEEARREEEARLAEARRAEEARLAEEARRAEEARLAEEARRAEEARLAEKARRAEEARLAEEARRAEEARLAEEARREEEARLAEEARQAEEARLAEEARRAEEARLAEEARRAEEARLAEEAMRAEEARLAEEARREEEARLAEEARRAEEVRLAEEARRSEEARLAEEARQAQEARLAEEAKRAEEARLAEEARRAEEVRLAQERRARQAEEAKEAEFLAQTRRETVSSLVVSAKAASEEARRIAERVLSAAPKQKPAAPAVQSLPKVPLPDNVVEEDALAQLLAYDLPREVRAPGNGTLCAIGDGPLLGRRELSDAARLYFTGAEVTRLHTLNGDLSSRDESMAEVTREPEAPGRLILRNTFIELESDGNGGLDFSLGRARACSDGCLFESSNNMEEETAKVHVPELNVQIELTGASCLNTPRSDEEDRNVQCKGSPVSKGAPTTRIETTAHAQLQQVLQKPAVTSREELQRLSEEVAQLAKQNSLLRSQIVHKESTQHGYEAPEAVPWMTYAPGSEFVCVQGYGQDVTEPRDGGYATWECGDWTTQSTAADIGTSVMLRNLPNNYTRSKLLEMLDNEGFAGKYNFVYLPIDFQTEASLGYAFVNLVDSFHVPKLQERLTGFKKWRVPSKKVCEVRLCGPWPDLEAHIERYRNSSVMHHTVPEEFKPALFENGKRVAFPKPSKVPRPPQIRRAAGPVESGDALAPGLICR</sequence>
<evidence type="ECO:0000256" key="1">
    <source>
        <dbReference type="SAM" id="Coils"/>
    </source>
</evidence>
<feature type="region of interest" description="Disordered" evidence="2">
    <location>
        <begin position="1"/>
        <end position="103"/>
    </location>
</feature>
<dbReference type="CDD" id="cd12277">
    <property type="entry name" value="RRM3_MEI2_EAR1_like"/>
    <property type="match status" value="1"/>
</dbReference>
<evidence type="ECO:0000259" key="3">
    <source>
        <dbReference type="Pfam" id="PF04059"/>
    </source>
</evidence>
<feature type="region of interest" description="Disordered" evidence="2">
    <location>
        <begin position="744"/>
        <end position="769"/>
    </location>
</feature>
<dbReference type="InterPro" id="IPR007201">
    <property type="entry name" value="Mei2-like_Rrm_C"/>
</dbReference>
<gene>
    <name evidence="4" type="ORF">EVOR1521_LOCUS28114</name>
</gene>
<dbReference type="PANTHER" id="PTHR34592:SF4">
    <property type="entry name" value="CHROMOSOME UNDETERMINED SCAFFOLD_31, WHOLE GENOME SHOTGUN SEQUENCE"/>
    <property type="match status" value="1"/>
</dbReference>
<dbReference type="SUPFAM" id="SSF54928">
    <property type="entry name" value="RNA-binding domain, RBD"/>
    <property type="match status" value="1"/>
</dbReference>
<dbReference type="GO" id="GO:0003676">
    <property type="term" value="F:nucleic acid binding"/>
    <property type="evidence" value="ECO:0007669"/>
    <property type="project" value="InterPro"/>
</dbReference>
<keyword evidence="5" id="KW-1185">Reference proteome</keyword>
<dbReference type="PANTHER" id="PTHR34592">
    <property type="entry name" value="EXPRESSED PROTEIN"/>
    <property type="match status" value="1"/>
</dbReference>
<feature type="compositionally biased region" description="Basic and acidic residues" evidence="2">
    <location>
        <begin position="24"/>
        <end position="103"/>
    </location>
</feature>
<evidence type="ECO:0000313" key="4">
    <source>
        <dbReference type="EMBL" id="CAJ1406054.1"/>
    </source>
</evidence>
<dbReference type="AlphaFoldDB" id="A0AA36NGU8"/>
<dbReference type="Pfam" id="PF04059">
    <property type="entry name" value="RRM_2"/>
    <property type="match status" value="1"/>
</dbReference>
<dbReference type="InterPro" id="IPR035979">
    <property type="entry name" value="RBD_domain_sf"/>
</dbReference>
<feature type="domain" description="Mei2-like C-terminal RNA recognition motif" evidence="3">
    <location>
        <begin position="880"/>
        <end position="960"/>
    </location>
</feature>
<dbReference type="InterPro" id="IPR053328">
    <property type="entry name" value="Uro-adherence_factor_A"/>
</dbReference>
<name>A0AA36NGU8_9DINO</name>